<feature type="region of interest" description="Disordered" evidence="1">
    <location>
        <begin position="25"/>
        <end position="44"/>
    </location>
</feature>
<protein>
    <submittedName>
        <fullName evidence="2">Uncharacterized protein</fullName>
    </submittedName>
</protein>
<dbReference type="PATRIC" id="fig|1288298.3.peg.1466"/>
<reference evidence="2 3" key="1">
    <citation type="submission" date="2013-01" db="EMBL/GenBank/DDBJ databases">
        <authorList>
            <person name="Fiebig A."/>
            <person name="Goeker M."/>
            <person name="Klenk H.-P.P."/>
        </authorList>
    </citation>
    <scope>NUCLEOTIDE SEQUENCE [LARGE SCALE GENOMIC DNA]</scope>
    <source>
        <strain evidence="2 3">DSM 17069</strain>
    </source>
</reference>
<evidence type="ECO:0000313" key="3">
    <source>
        <dbReference type="Proteomes" id="UP000030021"/>
    </source>
</evidence>
<dbReference type="HOGENOM" id="CLU_2976481_0_0_5"/>
<gene>
    <name evidence="2" type="ORF">rosmuc_01454</name>
</gene>
<dbReference type="eggNOG" id="ENOG5030MTY">
    <property type="taxonomic scope" value="Bacteria"/>
</dbReference>
<evidence type="ECO:0000313" key="2">
    <source>
        <dbReference type="EMBL" id="KGM88620.1"/>
    </source>
</evidence>
<proteinExistence type="predicted"/>
<dbReference type="RefSeq" id="WP_170062557.1">
    <property type="nucleotide sequence ID" value="NZ_KN293978.2"/>
</dbReference>
<comment type="caution">
    <text evidence="2">The sequence shown here is derived from an EMBL/GenBank/DDBJ whole genome shotgun (WGS) entry which is preliminary data.</text>
</comment>
<dbReference type="Proteomes" id="UP000030021">
    <property type="component" value="Unassembled WGS sequence"/>
</dbReference>
<dbReference type="EMBL" id="AONH01000007">
    <property type="protein sequence ID" value="KGM88620.1"/>
    <property type="molecule type" value="Genomic_DNA"/>
</dbReference>
<organism evidence="2 3">
    <name type="scientific">Roseovarius mucosus DSM 17069</name>
    <dbReference type="NCBI Taxonomy" id="1288298"/>
    <lineage>
        <taxon>Bacteria</taxon>
        <taxon>Pseudomonadati</taxon>
        <taxon>Pseudomonadota</taxon>
        <taxon>Alphaproteobacteria</taxon>
        <taxon>Rhodobacterales</taxon>
        <taxon>Roseobacteraceae</taxon>
        <taxon>Roseovarius</taxon>
    </lineage>
</organism>
<dbReference type="AlphaFoldDB" id="A0A0A0HN35"/>
<name>A0A0A0HN35_9RHOB</name>
<sequence>MNANQLINMVVRMILQRVTRSGMDAVSKRMSGGDDAAARKTVQRGRQVMKIGRKMGRF</sequence>
<evidence type="ECO:0000256" key="1">
    <source>
        <dbReference type="SAM" id="MobiDB-lite"/>
    </source>
</evidence>
<accession>A0A0A0HN35</accession>